<dbReference type="STRING" id="993692.IV57_GL001234"/>
<sequence>MAESSGQDAGRWGGNSSTITTITVNNALPAPKNSSYLFSDMPKLTTINNLENLKLDNTTDIQGMFKNDSSITKIDFTNNTLHAIKDISHAFENDTNLESVVFPTGNAVNLSGVSNANSAFANDINLVNPGVSAWQVAQLTDSRSMFKNDAKIASLDLHGWLTSKNLNSGDSSIGEGMFDGTDLQSIRIHNQAYFSNSTALTSTSGSKWQNGNVTFMGIPTATSGLGFTFTKDVPVASAGYTASSDGNQKWDQYARLYTAVSSPDGTTVMNLVTVPTNHGNITVEAQGIIGQSNSVALKPTITINGQTYTTTTSSVMATFGQTMATADKDAKGNALNEANPVIYLGAAVSGTSTKTIKTSQGGDVTLTIPAGNVGGTSSVDIPQDQLPEGYHAVNPTLTVTYTDDATDPYSLDTPEIELVGNDVTPVANTFETPNNVTPTAGSIVSTDGSDSTIINAKVGDKVNLKLPTAEGYKAFDNNGKEITEVPGTLNPDGTFKPDNTDLDLTKVTYVGNAVDKLPVVSITDPDNKSTDGSFISSDGSPVSSVKVGDKVSLKVPDVTGYAPTDATGKKLVDADGKTLTEIPGSINADGKFVPDDNSLDVSKIDYVGNTVDKMPVVSITDPDNKSTDGSFISSDGSPVSSVKVGDKVSLKVPDVTGYAPTDATGKKLVDADGKTLTEIPGSINADGKFVPDDNSLDVSKIDYVGNTVDKMPVVSITDPDNKSTDGSFVSSDGSPVSSVNVGDKVSLKVPDVTGYTPTDATGKKLVDANGKALTEIPGSINADGKFVPDDNSLDVSKVDYAGNSVDKMPVVSITDPDNKSTDGSFVSSDGSPVSSVNVGDKVSLKVPDVTGYTPTDATGKKLVDATGKALTEIPGSINADGKFVPDDNSLDVSKVDYAGNSVDKMPVVSITDPDNKSTDGSFVSSDGSPVSSVNVGDKVSLKVPDVTGYTPTDATGKKLVDATGKALTEIPGSINADGKFVPDDNSLDVSKVDYVGDTINKPSTDALFNTPNGQTTGSLVTTDGNAIPDGTSKVGDKVILKLPVVGGYKVADEKGNILKGTDGNPLTEVTGTLGIDGKFIPDDRSFDPAKLTYIGDTVTTMPAVSFKDPKDKPVTGSIVSNDGQDTPLTSTKVGDHVVVKIPKIDGYHATGKDGKLIDKISGTINPEGKFVPDSTKVEDIAYVGDSVSNATATVKATQNGTTDLPDFTVSDLTGKVGDTVEVKVPTKAGYTADQTVVKGVIQPDGKTVKVTEPVNYTGSKYTDSVATIQTNNHGPQQVHISGQVGQSVTVNVPTIEGYTPDRKQVSGIMDENGDVKPTEVVNYTPNNITTGTATISTPNGDQTVTDLHGTVNDNGKVSITVPKVTGYTPDKETITGTMNPNGTVTPDETVTYTGNPVTGKAVIIPATKDNQNTPQTVTGLSGIVGQTLTISVPQISGYTANVTTVKAVINPDNTITTTDSVIYTKNPISHHSSSSSETPVVTTPDTNHEATAPVHQNVNVATFSDQPDVQLYEIDSSSNVTPIDNTTLKQNSGWFSDQKVTIDGTTYYRVSTNQWAKAGQVYTYNKTNLHIRTYDDSAKDIYKAESELVKSRLIAADSSWLTDRTIDLDDTGYYRVSTNEFVKAADAYVYEPINNVVRTHSNTPRISLYTAKGELLNDRSLAANTDWLADSITYINGVEYYRVSTNEFVKASDVDVNY</sequence>
<evidence type="ECO:0000259" key="2">
    <source>
        <dbReference type="Pfam" id="PF03217"/>
    </source>
</evidence>
<evidence type="ECO:0000313" key="4">
    <source>
        <dbReference type="Proteomes" id="UP000051006"/>
    </source>
</evidence>
<dbReference type="Proteomes" id="UP000051006">
    <property type="component" value="Unassembled WGS sequence"/>
</dbReference>
<protein>
    <recommendedName>
        <fullName evidence="2">S-layer protein C-terminal domain-containing protein</fullName>
    </recommendedName>
</protein>
<proteinExistence type="predicted"/>
<feature type="compositionally biased region" description="Low complexity" evidence="1">
    <location>
        <begin position="919"/>
        <end position="929"/>
    </location>
</feature>
<reference evidence="3 4" key="1">
    <citation type="journal article" date="2015" name="Genome Announc.">
        <title>Expanding the biotechnology potential of lactobacilli through comparative genomics of 213 strains and associated genera.</title>
        <authorList>
            <person name="Sun Z."/>
            <person name="Harris H.M."/>
            <person name="McCann A."/>
            <person name="Guo C."/>
            <person name="Argimon S."/>
            <person name="Zhang W."/>
            <person name="Yang X."/>
            <person name="Jeffery I.B."/>
            <person name="Cooney J.C."/>
            <person name="Kagawa T.F."/>
            <person name="Liu W."/>
            <person name="Song Y."/>
            <person name="Salvetti E."/>
            <person name="Wrobel A."/>
            <person name="Rasinkangas P."/>
            <person name="Parkhill J."/>
            <person name="Rea M.C."/>
            <person name="O'Sullivan O."/>
            <person name="Ritari J."/>
            <person name="Douillard F.P."/>
            <person name="Paul Ross R."/>
            <person name="Yang R."/>
            <person name="Briner A.E."/>
            <person name="Felis G.E."/>
            <person name="de Vos W.M."/>
            <person name="Barrangou R."/>
            <person name="Klaenhammer T.R."/>
            <person name="Caufield P.W."/>
            <person name="Cui Y."/>
            <person name="Zhang H."/>
            <person name="O'Toole P.W."/>
        </authorList>
    </citation>
    <scope>NUCLEOTIDE SEQUENCE [LARGE SCALE GENOMIC DNA]</scope>
    <source>
        <strain evidence="3 4">DSM 24716</strain>
    </source>
</reference>
<gene>
    <name evidence="3" type="ORF">IV57_GL001234</name>
</gene>
<dbReference type="InterPro" id="IPR024968">
    <property type="entry name" value="SlpA_C_lactobacillus"/>
</dbReference>
<evidence type="ECO:0000256" key="1">
    <source>
        <dbReference type="SAM" id="MobiDB-lite"/>
    </source>
</evidence>
<dbReference type="Pfam" id="PF03217">
    <property type="entry name" value="SlpA"/>
    <property type="match status" value="1"/>
</dbReference>
<dbReference type="Gene3D" id="3.80.10.10">
    <property type="entry name" value="Ribonuclease Inhibitor"/>
    <property type="match status" value="1"/>
</dbReference>
<dbReference type="Pfam" id="PF03382">
    <property type="entry name" value="DUF285"/>
    <property type="match status" value="1"/>
</dbReference>
<feature type="domain" description="S-layer protein C-terminal" evidence="2">
    <location>
        <begin position="1648"/>
        <end position="1692"/>
    </location>
</feature>
<feature type="region of interest" description="Disordered" evidence="1">
    <location>
        <begin position="809"/>
        <end position="832"/>
    </location>
</feature>
<keyword evidence="4" id="KW-1185">Reference proteome</keyword>
<dbReference type="InterPro" id="IPR032675">
    <property type="entry name" value="LRR_dom_sf"/>
</dbReference>
<accession>A0A0R2LHU4</accession>
<dbReference type="InterPro" id="IPR005046">
    <property type="entry name" value="DUF285"/>
</dbReference>
<evidence type="ECO:0000313" key="3">
    <source>
        <dbReference type="EMBL" id="KRN98317.1"/>
    </source>
</evidence>
<organism evidence="3 4">
    <name type="scientific">Companilactobacillus kimchiensis</name>
    <dbReference type="NCBI Taxonomy" id="993692"/>
    <lineage>
        <taxon>Bacteria</taxon>
        <taxon>Bacillati</taxon>
        <taxon>Bacillota</taxon>
        <taxon>Bacilli</taxon>
        <taxon>Lactobacillales</taxon>
        <taxon>Lactobacillaceae</taxon>
        <taxon>Companilactobacillus</taxon>
    </lineage>
</organism>
<dbReference type="OrthoDB" id="2328560at2"/>
<feature type="region of interest" description="Disordered" evidence="1">
    <location>
        <begin position="906"/>
        <end position="929"/>
    </location>
</feature>
<feature type="compositionally biased region" description="Low complexity" evidence="1">
    <location>
        <begin position="822"/>
        <end position="832"/>
    </location>
</feature>
<comment type="caution">
    <text evidence="3">The sequence shown here is derived from an EMBL/GenBank/DDBJ whole genome shotgun (WGS) entry which is preliminary data.</text>
</comment>
<dbReference type="PATRIC" id="fig|993692.3.peg.1251"/>
<name>A0A0R2LHU4_9LACO</name>
<dbReference type="RefSeq" id="WP_057881407.1">
    <property type="nucleotide sequence ID" value="NZ_JQCF01000024.1"/>
</dbReference>
<dbReference type="EMBL" id="JQCF01000024">
    <property type="protein sequence ID" value="KRN98317.1"/>
    <property type="molecule type" value="Genomic_DNA"/>
</dbReference>